<accession>A0A1I6TK87</accession>
<feature type="signal peptide" evidence="1">
    <location>
        <begin position="1"/>
        <end position="22"/>
    </location>
</feature>
<dbReference type="EMBL" id="FOZZ01000006">
    <property type="protein sequence ID" value="SFS89571.1"/>
    <property type="molecule type" value="Genomic_DNA"/>
</dbReference>
<evidence type="ECO:0008006" key="4">
    <source>
        <dbReference type="Google" id="ProtNLM"/>
    </source>
</evidence>
<evidence type="ECO:0000256" key="1">
    <source>
        <dbReference type="SAM" id="SignalP"/>
    </source>
</evidence>
<reference evidence="2 3" key="1">
    <citation type="submission" date="2016-10" db="EMBL/GenBank/DDBJ databases">
        <authorList>
            <person name="de Groot N.N."/>
        </authorList>
    </citation>
    <scope>NUCLEOTIDE SEQUENCE [LARGE SCALE GENOMIC DNA]</scope>
    <source>
        <strain evidence="2 3">DSM 22789</strain>
    </source>
</reference>
<organism evidence="2 3">
    <name type="scientific">Sphingobacterium wenxiniae</name>
    <dbReference type="NCBI Taxonomy" id="683125"/>
    <lineage>
        <taxon>Bacteria</taxon>
        <taxon>Pseudomonadati</taxon>
        <taxon>Bacteroidota</taxon>
        <taxon>Sphingobacteriia</taxon>
        <taxon>Sphingobacteriales</taxon>
        <taxon>Sphingobacteriaceae</taxon>
        <taxon>Sphingobacterium</taxon>
    </lineage>
</organism>
<dbReference type="STRING" id="683125.SAMN05660206_106197"/>
<dbReference type="Proteomes" id="UP000198785">
    <property type="component" value="Unassembled WGS sequence"/>
</dbReference>
<proteinExistence type="predicted"/>
<dbReference type="Gene3D" id="3.90.930.1">
    <property type="match status" value="1"/>
</dbReference>
<dbReference type="RefSeq" id="WP_139227555.1">
    <property type="nucleotide sequence ID" value="NZ_FOZZ01000006.1"/>
</dbReference>
<evidence type="ECO:0000313" key="2">
    <source>
        <dbReference type="EMBL" id="SFS89571.1"/>
    </source>
</evidence>
<keyword evidence="3" id="KW-1185">Reference proteome</keyword>
<dbReference type="AlphaFoldDB" id="A0A1I6TK87"/>
<feature type="chain" id="PRO_5011596119" description="YD repeat-containing protein" evidence="1">
    <location>
        <begin position="23"/>
        <end position="267"/>
    </location>
</feature>
<sequence length="267" mass="30320">MKTIIQKTIWLLFIAIAITSCSKDEDNCNPDDEESPCYAGVKPGEKLLLIEEKNNGKTELKFEYNNRNQVVVRHVHDREGNITVENFTYNGEKLTKIERKSNGQLVMSEEYTYGNGNKPATGALKDEKGELMTHITYSYSSKSITEKSFNKDGEHVITSTYTFDDKGNPLIWQITAANNSMTSTQTLGDYDDKPYRYTGYPWNWKLSSVNNARSYSQTTSGIGGSTAITQHWEFTYNSAGYPIKAEVYDKTSNTLIETRTYTYEQAN</sequence>
<protein>
    <recommendedName>
        <fullName evidence="4">YD repeat-containing protein</fullName>
    </recommendedName>
</protein>
<keyword evidence="1" id="KW-0732">Signal</keyword>
<name>A0A1I6TK87_9SPHI</name>
<gene>
    <name evidence="2" type="ORF">SAMN05660206_106197</name>
</gene>
<evidence type="ECO:0000313" key="3">
    <source>
        <dbReference type="Proteomes" id="UP000198785"/>
    </source>
</evidence>
<dbReference type="PROSITE" id="PS51257">
    <property type="entry name" value="PROKAR_LIPOPROTEIN"/>
    <property type="match status" value="1"/>
</dbReference>
<dbReference type="OrthoDB" id="705972at2"/>